<evidence type="ECO:0000313" key="2">
    <source>
        <dbReference type="Proteomes" id="UP000652681"/>
    </source>
</evidence>
<gene>
    <name evidence="1" type="ORF">H9Y05_14485</name>
</gene>
<dbReference type="Proteomes" id="UP000652681">
    <property type="component" value="Unassembled WGS sequence"/>
</dbReference>
<accession>A0A8J6PMP6</accession>
<protein>
    <submittedName>
        <fullName evidence="1">Uncharacterized protein</fullName>
    </submittedName>
</protein>
<sequence>MNSPEDLIIGDWSEHSWKYERVATPKQKKDACTDSLSVALKEHLGKDLLLHQNETWTFRPNGELHISSPSNETRVLYWRLKGKGDMLVIKDENKVPLEHYKVTYIDKDTLSLNFELDIQVKGLASMTFKKCTH</sequence>
<dbReference type="AlphaFoldDB" id="A0A8J6PMP6"/>
<proteinExistence type="predicted"/>
<organism evidence="1 2">
    <name type="scientific">Taishania pollutisoli</name>
    <dbReference type="NCBI Taxonomy" id="2766479"/>
    <lineage>
        <taxon>Bacteria</taxon>
        <taxon>Pseudomonadati</taxon>
        <taxon>Bacteroidota</taxon>
        <taxon>Flavobacteriia</taxon>
        <taxon>Flavobacteriales</taxon>
        <taxon>Crocinitomicaceae</taxon>
        <taxon>Taishania</taxon>
    </lineage>
</organism>
<evidence type="ECO:0000313" key="1">
    <source>
        <dbReference type="EMBL" id="MBC9813680.1"/>
    </source>
</evidence>
<dbReference type="EMBL" id="JACVEL010000013">
    <property type="protein sequence ID" value="MBC9813680.1"/>
    <property type="molecule type" value="Genomic_DNA"/>
</dbReference>
<dbReference type="RefSeq" id="WP_216714693.1">
    <property type="nucleotide sequence ID" value="NZ_JACVEL010000013.1"/>
</dbReference>
<reference evidence="1" key="1">
    <citation type="submission" date="2020-09" db="EMBL/GenBank/DDBJ databases">
        <title>Taishania pollutisoli gen. nov., sp. nov., Isolated from Tetrabromobisphenol A-Contaminated Soil.</title>
        <authorList>
            <person name="Chen Q."/>
        </authorList>
    </citation>
    <scope>NUCLEOTIDE SEQUENCE</scope>
    <source>
        <strain evidence="1">CZZ-1</strain>
    </source>
</reference>
<keyword evidence="2" id="KW-1185">Reference proteome</keyword>
<comment type="caution">
    <text evidence="1">The sequence shown here is derived from an EMBL/GenBank/DDBJ whole genome shotgun (WGS) entry which is preliminary data.</text>
</comment>
<name>A0A8J6PMP6_9FLAO</name>